<dbReference type="InterPro" id="IPR050765">
    <property type="entry name" value="Riboflavin_Biosynth_HTPR"/>
</dbReference>
<evidence type="ECO:0000313" key="2">
    <source>
        <dbReference type="EMBL" id="MDN4476419.1"/>
    </source>
</evidence>
<protein>
    <submittedName>
        <fullName evidence="2">Dihydrofolate reductase family protein</fullName>
    </submittedName>
</protein>
<accession>A0ABT8GCM8</accession>
<name>A0ABT8GCM8_9MICO</name>
<dbReference type="EMBL" id="JAUHPW010000008">
    <property type="protein sequence ID" value="MDN4476419.1"/>
    <property type="molecule type" value="Genomic_DNA"/>
</dbReference>
<comment type="caution">
    <text evidence="2">The sequence shown here is derived from an EMBL/GenBank/DDBJ whole genome shotgun (WGS) entry which is preliminary data.</text>
</comment>
<dbReference type="RefSeq" id="WP_301134688.1">
    <property type="nucleotide sequence ID" value="NZ_JAUHPW010000008.1"/>
</dbReference>
<keyword evidence="3" id="KW-1185">Reference proteome</keyword>
<organism evidence="2 3">
    <name type="scientific">Demequina litoralis</name>
    <dbReference type="NCBI Taxonomy" id="3051660"/>
    <lineage>
        <taxon>Bacteria</taxon>
        <taxon>Bacillati</taxon>
        <taxon>Actinomycetota</taxon>
        <taxon>Actinomycetes</taxon>
        <taxon>Micrococcales</taxon>
        <taxon>Demequinaceae</taxon>
        <taxon>Demequina</taxon>
    </lineage>
</organism>
<dbReference type="PANTHER" id="PTHR38011:SF11">
    <property type="entry name" value="2,5-DIAMINO-6-RIBOSYLAMINO-4(3H)-PYRIMIDINONE 5'-PHOSPHATE REDUCTASE"/>
    <property type="match status" value="1"/>
</dbReference>
<dbReference type="PANTHER" id="PTHR38011">
    <property type="entry name" value="DIHYDROFOLATE REDUCTASE FAMILY PROTEIN (AFU_ORTHOLOGUE AFUA_8G06820)"/>
    <property type="match status" value="1"/>
</dbReference>
<dbReference type="SUPFAM" id="SSF53597">
    <property type="entry name" value="Dihydrofolate reductase-like"/>
    <property type="match status" value="1"/>
</dbReference>
<dbReference type="InterPro" id="IPR002734">
    <property type="entry name" value="RibDG_C"/>
</dbReference>
<evidence type="ECO:0000313" key="3">
    <source>
        <dbReference type="Proteomes" id="UP001172728"/>
    </source>
</evidence>
<feature type="domain" description="Bacterial bifunctional deaminase-reductase C-terminal" evidence="1">
    <location>
        <begin position="4"/>
        <end position="178"/>
    </location>
</feature>
<dbReference type="Gene3D" id="3.40.430.10">
    <property type="entry name" value="Dihydrofolate Reductase, subunit A"/>
    <property type="match status" value="1"/>
</dbReference>
<gene>
    <name evidence="2" type="ORF">QQX09_11185</name>
</gene>
<sequence length="185" mass="20647">MGRLIYAMNCSLDGYVNDANGEFGWSEPDVELHDYFTELTRRTGTFLYGRRIHEVMRVWEDFRKEPDLEPHMRAYADAWCAVDKIVYSSGLDDPGIPRARVARRFDADEVRALKESSELDLSVAGPTLAAAALRAGLVDEVQLAFAPVVIGGGTPVFPEGLRVDLELVAERRFPAGAVLVTYRVR</sequence>
<proteinExistence type="predicted"/>
<reference evidence="2" key="1">
    <citation type="submission" date="2023-06" db="EMBL/GenBank/DDBJ databases">
        <title>Sysu t00192.</title>
        <authorList>
            <person name="Gao L."/>
            <person name="Fang B.-Z."/>
            <person name="Li W.-J."/>
        </authorList>
    </citation>
    <scope>NUCLEOTIDE SEQUENCE</scope>
    <source>
        <strain evidence="2">SYSU T00192</strain>
    </source>
</reference>
<dbReference type="Proteomes" id="UP001172728">
    <property type="component" value="Unassembled WGS sequence"/>
</dbReference>
<evidence type="ECO:0000259" key="1">
    <source>
        <dbReference type="Pfam" id="PF01872"/>
    </source>
</evidence>
<dbReference type="Pfam" id="PF01872">
    <property type="entry name" value="RibD_C"/>
    <property type="match status" value="1"/>
</dbReference>
<dbReference type="InterPro" id="IPR024072">
    <property type="entry name" value="DHFR-like_dom_sf"/>
</dbReference>